<dbReference type="Proteomes" id="UP000008063">
    <property type="component" value="Unassembled WGS sequence"/>
</dbReference>
<dbReference type="HOGENOM" id="CLU_3038156_0_0_1"/>
<organism evidence="2">
    <name type="scientific">Serpula lacrymans var. lacrymans (strain S7.3)</name>
    <name type="common">Dry rot fungus</name>
    <dbReference type="NCBI Taxonomy" id="936435"/>
    <lineage>
        <taxon>Eukaryota</taxon>
        <taxon>Fungi</taxon>
        <taxon>Dikarya</taxon>
        <taxon>Basidiomycota</taxon>
        <taxon>Agaricomycotina</taxon>
        <taxon>Agaricomycetes</taxon>
        <taxon>Agaricomycetidae</taxon>
        <taxon>Boletales</taxon>
        <taxon>Coniophorineae</taxon>
        <taxon>Serpulaceae</taxon>
        <taxon>Serpula</taxon>
    </lineage>
</organism>
<keyword evidence="2" id="KW-1185">Reference proteome</keyword>
<gene>
    <name evidence="1" type="ORF">SERLA73DRAFT_128546</name>
</gene>
<name>F8PHI4_SERL3</name>
<protein>
    <submittedName>
        <fullName evidence="1">Uncharacterized protein</fullName>
    </submittedName>
</protein>
<feature type="non-terminal residue" evidence="1">
    <location>
        <position position="55"/>
    </location>
</feature>
<proteinExistence type="predicted"/>
<dbReference type="InParanoid" id="F8PHI4"/>
<dbReference type="AlphaFoldDB" id="F8PHI4"/>
<evidence type="ECO:0000313" key="1">
    <source>
        <dbReference type="EMBL" id="EGO04516.1"/>
    </source>
</evidence>
<dbReference type="EMBL" id="GL945474">
    <property type="protein sequence ID" value="EGO04516.1"/>
    <property type="molecule type" value="Genomic_DNA"/>
</dbReference>
<sequence>MQRKGWVCHREKLVGCLSTGTQMGVIVLTHSWRIKSLTWRVLTSRLFTFSSSGGI</sequence>
<evidence type="ECO:0000313" key="2">
    <source>
        <dbReference type="Proteomes" id="UP000008063"/>
    </source>
</evidence>
<reference evidence="2" key="1">
    <citation type="journal article" date="2011" name="Science">
        <title>The plant cell wall-decomposing machinery underlies the functional diversity of forest fungi.</title>
        <authorList>
            <person name="Eastwood D.C."/>
            <person name="Floudas D."/>
            <person name="Binder M."/>
            <person name="Majcherczyk A."/>
            <person name="Schneider P."/>
            <person name="Aerts A."/>
            <person name="Asiegbu F.O."/>
            <person name="Baker S.E."/>
            <person name="Barry K."/>
            <person name="Bendiksby M."/>
            <person name="Blumentritt M."/>
            <person name="Coutinho P.M."/>
            <person name="Cullen D."/>
            <person name="de Vries R.P."/>
            <person name="Gathman A."/>
            <person name="Goodell B."/>
            <person name="Henrissat B."/>
            <person name="Ihrmark K."/>
            <person name="Kauserud H."/>
            <person name="Kohler A."/>
            <person name="LaButti K."/>
            <person name="Lapidus A."/>
            <person name="Lavin J.L."/>
            <person name="Lee Y.-H."/>
            <person name="Lindquist E."/>
            <person name="Lilly W."/>
            <person name="Lucas S."/>
            <person name="Morin E."/>
            <person name="Murat C."/>
            <person name="Oguiza J.A."/>
            <person name="Park J."/>
            <person name="Pisabarro A.G."/>
            <person name="Riley R."/>
            <person name="Rosling A."/>
            <person name="Salamov A."/>
            <person name="Schmidt O."/>
            <person name="Schmutz J."/>
            <person name="Skrede I."/>
            <person name="Stenlid J."/>
            <person name="Wiebenga A."/>
            <person name="Xie X."/>
            <person name="Kuees U."/>
            <person name="Hibbett D.S."/>
            <person name="Hoffmeister D."/>
            <person name="Hoegberg N."/>
            <person name="Martin F."/>
            <person name="Grigoriev I.V."/>
            <person name="Watkinson S.C."/>
        </authorList>
    </citation>
    <scope>NUCLEOTIDE SEQUENCE [LARGE SCALE GENOMIC DNA]</scope>
    <source>
        <strain evidence="2">strain S7.3</strain>
    </source>
</reference>
<accession>F8PHI4</accession>